<dbReference type="SMART" id="SM00292">
    <property type="entry name" value="BRCT"/>
    <property type="match status" value="1"/>
</dbReference>
<accession>A0A949TRQ4</accession>
<keyword evidence="4" id="KW-1185">Reference proteome</keyword>
<keyword evidence="1" id="KW-0175">Coiled coil</keyword>
<dbReference type="Pfam" id="PF00533">
    <property type="entry name" value="BRCT"/>
    <property type="match status" value="1"/>
</dbReference>
<dbReference type="CDD" id="cd17748">
    <property type="entry name" value="BRCT_DNA_ligase_like"/>
    <property type="match status" value="1"/>
</dbReference>
<evidence type="ECO:0000256" key="1">
    <source>
        <dbReference type="SAM" id="Coils"/>
    </source>
</evidence>
<proteinExistence type="predicted"/>
<evidence type="ECO:0000313" key="3">
    <source>
        <dbReference type="EMBL" id="MBV7272096.1"/>
    </source>
</evidence>
<feature type="coiled-coil region" evidence="1">
    <location>
        <begin position="8"/>
        <end position="35"/>
    </location>
</feature>
<dbReference type="AlphaFoldDB" id="A0A949TRQ4"/>
<organism evidence="3 4">
    <name type="scientific">Clostridium thailandense</name>
    <dbReference type="NCBI Taxonomy" id="2794346"/>
    <lineage>
        <taxon>Bacteria</taxon>
        <taxon>Bacillati</taxon>
        <taxon>Bacillota</taxon>
        <taxon>Clostridia</taxon>
        <taxon>Eubacteriales</taxon>
        <taxon>Clostridiaceae</taxon>
        <taxon>Clostridium</taxon>
    </lineage>
</organism>
<evidence type="ECO:0000313" key="4">
    <source>
        <dbReference type="Proteomes" id="UP000694308"/>
    </source>
</evidence>
<dbReference type="InterPro" id="IPR001357">
    <property type="entry name" value="BRCT_dom"/>
</dbReference>
<sequence>MRDGSKIKRNYEVDKEKREEDKARLELAKENIIENILENKSIVFTGDTLKSRVEMSELAIKYGGIVKSSVSKKTDILVVGENPGGKLSKAQELGIEILSEDEFLKLINRS</sequence>
<dbReference type="Proteomes" id="UP000694308">
    <property type="component" value="Unassembled WGS sequence"/>
</dbReference>
<protein>
    <recommendedName>
        <fullName evidence="2">BRCT domain-containing protein</fullName>
    </recommendedName>
</protein>
<gene>
    <name evidence="3" type="ORF">I6U48_04085</name>
</gene>
<dbReference type="EMBL" id="JAEEGC010000018">
    <property type="protein sequence ID" value="MBV7272096.1"/>
    <property type="molecule type" value="Genomic_DNA"/>
</dbReference>
<evidence type="ECO:0000259" key="2">
    <source>
        <dbReference type="PROSITE" id="PS50172"/>
    </source>
</evidence>
<reference evidence="3" key="1">
    <citation type="submission" date="2020-12" db="EMBL/GenBank/DDBJ databases">
        <title>Clostridium thailandense sp. nov., a novel acetogenic bacterium isolated from peat land soil in Thailand.</title>
        <authorList>
            <person name="Chaikitkaew S."/>
            <person name="Birkeland N.K."/>
        </authorList>
    </citation>
    <scope>NUCLEOTIDE SEQUENCE</scope>
    <source>
        <strain evidence="3">PL3</strain>
    </source>
</reference>
<comment type="caution">
    <text evidence="3">The sequence shown here is derived from an EMBL/GenBank/DDBJ whole genome shotgun (WGS) entry which is preliminary data.</text>
</comment>
<name>A0A949TRQ4_9CLOT</name>
<dbReference type="PROSITE" id="PS50172">
    <property type="entry name" value="BRCT"/>
    <property type="match status" value="1"/>
</dbReference>
<feature type="domain" description="BRCT" evidence="2">
    <location>
        <begin position="32"/>
        <end position="110"/>
    </location>
</feature>